<dbReference type="Gene3D" id="3.40.50.1820">
    <property type="entry name" value="alpha/beta hydrolase"/>
    <property type="match status" value="1"/>
</dbReference>
<dbReference type="InterPro" id="IPR002469">
    <property type="entry name" value="Peptidase_S9B_N"/>
</dbReference>
<comment type="caution">
    <text evidence="3">The sequence shown here is derived from an EMBL/GenBank/DDBJ whole genome shotgun (WGS) entry which is preliminary data.</text>
</comment>
<dbReference type="Proteomes" id="UP000051643">
    <property type="component" value="Unassembled WGS sequence"/>
</dbReference>
<dbReference type="SUPFAM" id="SSF53474">
    <property type="entry name" value="alpha/beta-Hydrolases"/>
    <property type="match status" value="1"/>
</dbReference>
<evidence type="ECO:0000259" key="1">
    <source>
        <dbReference type="Pfam" id="PF00326"/>
    </source>
</evidence>
<keyword evidence="4" id="KW-1185">Reference proteome</keyword>
<evidence type="ECO:0000313" key="3">
    <source>
        <dbReference type="EMBL" id="KRG30003.1"/>
    </source>
</evidence>
<dbReference type="EMBL" id="LKTP01000003">
    <property type="protein sequence ID" value="KRG30003.1"/>
    <property type="molecule type" value="Genomic_DNA"/>
</dbReference>
<dbReference type="STRING" id="270918.APR42_14630"/>
<proteinExistence type="predicted"/>
<evidence type="ECO:0000313" key="4">
    <source>
        <dbReference type="Proteomes" id="UP000051643"/>
    </source>
</evidence>
<feature type="domain" description="Peptidase S9 prolyl oligopeptidase catalytic" evidence="1">
    <location>
        <begin position="600"/>
        <end position="795"/>
    </location>
</feature>
<feature type="domain" description="Dipeptidylpeptidase IV N-terminal" evidence="2">
    <location>
        <begin position="115"/>
        <end position="507"/>
    </location>
</feature>
<dbReference type="GO" id="GO:0006508">
    <property type="term" value="P:proteolysis"/>
    <property type="evidence" value="ECO:0007669"/>
    <property type="project" value="InterPro"/>
</dbReference>
<dbReference type="GO" id="GO:0008239">
    <property type="term" value="F:dipeptidyl-peptidase activity"/>
    <property type="evidence" value="ECO:0007669"/>
    <property type="project" value="TreeGrafter"/>
</dbReference>
<dbReference type="Gene3D" id="2.140.10.30">
    <property type="entry name" value="Dipeptidylpeptidase IV, N-terminal domain"/>
    <property type="match status" value="1"/>
</dbReference>
<protein>
    <submittedName>
        <fullName evidence="3">Peptidase S9</fullName>
    </submittedName>
</protein>
<dbReference type="InterPro" id="IPR029058">
    <property type="entry name" value="AB_hydrolase_fold"/>
</dbReference>
<name>A0A0Q9ZN79_9FLAO</name>
<dbReference type="OrthoDB" id="9812921at2"/>
<sequence>MKKHLPNPLKFKFHFLFLTLIGFSFIGISQTSELSVEKIMQDPNWMGTFPSNVKWSADSETIYFDYNPEKNTKDSLYKIDLSNTSKISKVSLEEERKLISRYGDFNKDRSKKIFSKKGNLVIYDVKSGETTQLLDLSESISNAEFMADENKISFTLGDNAFIYNRKVGSIKQITNIKSGKAKEEKEEKISDKDAWVRDENLELLEVVNQRKTEEKNEEAYREATAEEETFTFYLEDRNLSSLQVSPNAKFATFKLITRESGENTNVPNYVDESGYTVNLPARSKVGENQTKVELAIYNFEKDTVYNIKTDELPGITDLPDYVKDYPDKEWEETDREVVPTTVYFSENGEHAVVNIRSKDNKDRWIAKINLETGELNTLDRQRDEAWIAGPGIGYTFYGGEDMGWLPDNKHIYFQSEETGYSHLYLLDVTSGNKKALTEGDFEVFDPELSNNKKHWFLTTSEVGPGERHFYKMPVMGGKMEKLTQMEGNNNVYLSPDEKNMAILHSYSNKPWELYLKKTKANAEAKQLTEGQSEAFSNYEWREPELIEFEAEDGAMVPARLYKPEADVKNNAAVVFVHGAGYLQNAHKWWSSYFREYMFHNLLTDLGYTVIDIDYRGSAGYGRDWRTGIYRHMGGKDLSDQVDGVEYLIENHGISPEKVGIYGGSYGGFITLMGMFTEPETFKAGAALRSVTDWAHYNHGYTSNILNEPAADPIAYRRSSPIYFAEGLEGDLLIAHGMVDVNVHFQDVVRLSQRLIELGKEDWEMAIYPVEDHGFVEPSSWTDEYRRILELFNESLLD</sequence>
<dbReference type="RefSeq" id="WP_057481024.1">
    <property type="nucleotide sequence ID" value="NZ_BMWR01000008.1"/>
</dbReference>
<evidence type="ECO:0000259" key="2">
    <source>
        <dbReference type="Pfam" id="PF00930"/>
    </source>
</evidence>
<reference evidence="3" key="1">
    <citation type="submission" date="2015-10" db="EMBL/GenBank/DDBJ databases">
        <title>Draft genome sequence of Salegentibacter mishustinae KCTC 12263.</title>
        <authorList>
            <person name="Lin W."/>
            <person name="Zheng Q."/>
        </authorList>
    </citation>
    <scope>NUCLEOTIDE SEQUENCE [LARGE SCALE GENOMIC DNA]</scope>
    <source>
        <strain evidence="3">KCTC 12263</strain>
    </source>
</reference>
<organism evidence="3 4">
    <name type="scientific">Salegentibacter mishustinae</name>
    <dbReference type="NCBI Taxonomy" id="270918"/>
    <lineage>
        <taxon>Bacteria</taxon>
        <taxon>Pseudomonadati</taxon>
        <taxon>Bacteroidota</taxon>
        <taxon>Flavobacteriia</taxon>
        <taxon>Flavobacteriales</taxon>
        <taxon>Flavobacteriaceae</taxon>
        <taxon>Salegentibacter</taxon>
    </lineage>
</organism>
<dbReference type="PANTHER" id="PTHR11731">
    <property type="entry name" value="PROTEASE FAMILY S9B,C DIPEPTIDYL-PEPTIDASE IV-RELATED"/>
    <property type="match status" value="1"/>
</dbReference>
<dbReference type="SUPFAM" id="SSF82171">
    <property type="entry name" value="DPP6 N-terminal domain-like"/>
    <property type="match status" value="1"/>
</dbReference>
<dbReference type="AlphaFoldDB" id="A0A0Q9ZN79"/>
<dbReference type="Pfam" id="PF00930">
    <property type="entry name" value="DPPIV_N"/>
    <property type="match status" value="1"/>
</dbReference>
<dbReference type="GO" id="GO:0008236">
    <property type="term" value="F:serine-type peptidase activity"/>
    <property type="evidence" value="ECO:0007669"/>
    <property type="project" value="InterPro"/>
</dbReference>
<dbReference type="InterPro" id="IPR050278">
    <property type="entry name" value="Serine_Prot_S9B/DPPIV"/>
</dbReference>
<dbReference type="PANTHER" id="PTHR11731:SF193">
    <property type="entry name" value="DIPEPTIDYL PEPTIDASE 9"/>
    <property type="match status" value="1"/>
</dbReference>
<dbReference type="Pfam" id="PF00326">
    <property type="entry name" value="Peptidase_S9"/>
    <property type="match status" value="1"/>
</dbReference>
<gene>
    <name evidence="3" type="ORF">APR42_14630</name>
</gene>
<accession>A0A0Q9ZN79</accession>
<dbReference type="InterPro" id="IPR001375">
    <property type="entry name" value="Peptidase_S9_cat"/>
</dbReference>